<dbReference type="PROSITE" id="PS00041">
    <property type="entry name" value="HTH_ARAC_FAMILY_1"/>
    <property type="match status" value="1"/>
</dbReference>
<accession>A0A4Q9DCH7</accession>
<keyword evidence="2" id="KW-0238">DNA-binding</keyword>
<evidence type="ECO:0000256" key="2">
    <source>
        <dbReference type="ARBA" id="ARBA00023125"/>
    </source>
</evidence>
<protein>
    <submittedName>
        <fullName evidence="5">AraC family transcriptional regulator</fullName>
    </submittedName>
</protein>
<evidence type="ECO:0000256" key="1">
    <source>
        <dbReference type="ARBA" id="ARBA00023015"/>
    </source>
</evidence>
<comment type="caution">
    <text evidence="5">The sequence shown here is derived from an EMBL/GenBank/DDBJ whole genome shotgun (WGS) entry which is preliminary data.</text>
</comment>
<dbReference type="InterPro" id="IPR014710">
    <property type="entry name" value="RmlC-like_jellyroll"/>
</dbReference>
<keyword evidence="1" id="KW-0805">Transcription regulation</keyword>
<dbReference type="PANTHER" id="PTHR43280">
    <property type="entry name" value="ARAC-FAMILY TRANSCRIPTIONAL REGULATOR"/>
    <property type="match status" value="1"/>
</dbReference>
<dbReference type="GO" id="GO:0043565">
    <property type="term" value="F:sequence-specific DNA binding"/>
    <property type="evidence" value="ECO:0007669"/>
    <property type="project" value="InterPro"/>
</dbReference>
<evidence type="ECO:0000256" key="3">
    <source>
        <dbReference type="ARBA" id="ARBA00023163"/>
    </source>
</evidence>
<keyword evidence="3" id="KW-0804">Transcription</keyword>
<dbReference type="Pfam" id="PF02311">
    <property type="entry name" value="AraC_binding"/>
    <property type="match status" value="1"/>
</dbReference>
<dbReference type="PROSITE" id="PS01124">
    <property type="entry name" value="HTH_ARAC_FAMILY_2"/>
    <property type="match status" value="1"/>
</dbReference>
<dbReference type="EMBL" id="SIRE01000049">
    <property type="protein sequence ID" value="TBL68214.1"/>
    <property type="molecule type" value="Genomic_DNA"/>
</dbReference>
<dbReference type="SMART" id="SM00342">
    <property type="entry name" value="HTH_ARAC"/>
    <property type="match status" value="1"/>
</dbReference>
<dbReference type="SUPFAM" id="SSF46689">
    <property type="entry name" value="Homeodomain-like"/>
    <property type="match status" value="2"/>
</dbReference>
<dbReference type="RefSeq" id="WP_131018965.1">
    <property type="nucleotide sequence ID" value="NZ_SIRE01000049.1"/>
</dbReference>
<dbReference type="InterPro" id="IPR018062">
    <property type="entry name" value="HTH_AraC-typ_CS"/>
</dbReference>
<evidence type="ECO:0000259" key="4">
    <source>
        <dbReference type="PROSITE" id="PS01124"/>
    </source>
</evidence>
<dbReference type="Pfam" id="PF12833">
    <property type="entry name" value="HTH_18"/>
    <property type="match status" value="1"/>
</dbReference>
<dbReference type="CDD" id="cd02208">
    <property type="entry name" value="cupin_RmlC-like"/>
    <property type="match status" value="1"/>
</dbReference>
<gene>
    <name evidence="5" type="ORF">EYB31_38705</name>
</gene>
<dbReference type="InterPro" id="IPR009057">
    <property type="entry name" value="Homeodomain-like_sf"/>
</dbReference>
<sequence>MKIMNYLNLNQHPIQLSFMKDRTYEFSEVYHAHQGMEILYVNEGRGRVIVEQQFFELRPGSLICFRPFQLHRIQMDITDEQPYIRSLFVFEPEALTAYLSPYPSLSSFFQRLWKDPLLPQVLSGLPVEDMYSFLQASRFAIDLAAAGELLEEQAFFLVSLLHKVKARWTETALAAPVPSSKPSTTAEKMMQWLEAHYMEPFELGKLAEAVHLSPSHVSAAFRQAVGSSITEYLAARRIRQACVLLKTTAMSVEDIGHAVGLGNVSYFCQLFKRNVGESPHRFRRTLFSK</sequence>
<dbReference type="Proteomes" id="UP000293142">
    <property type="component" value="Unassembled WGS sequence"/>
</dbReference>
<proteinExistence type="predicted"/>
<dbReference type="InterPro" id="IPR003313">
    <property type="entry name" value="AraC-bd"/>
</dbReference>
<reference evidence="5 6" key="1">
    <citation type="submission" date="2019-02" db="EMBL/GenBank/DDBJ databases">
        <title>Paenibacillus sp. nov., isolated from surface-sterilized tissue of Thalictrum simplex L.</title>
        <authorList>
            <person name="Tuo L."/>
        </authorList>
    </citation>
    <scope>NUCLEOTIDE SEQUENCE [LARGE SCALE GENOMIC DNA]</scope>
    <source>
        <strain evidence="5 6">N2SHLJ1</strain>
    </source>
</reference>
<dbReference type="AlphaFoldDB" id="A0A4Q9DCH7"/>
<dbReference type="Gene3D" id="2.60.120.10">
    <property type="entry name" value="Jelly Rolls"/>
    <property type="match status" value="1"/>
</dbReference>
<keyword evidence="6" id="KW-1185">Reference proteome</keyword>
<evidence type="ECO:0000313" key="6">
    <source>
        <dbReference type="Proteomes" id="UP000293142"/>
    </source>
</evidence>
<dbReference type="InterPro" id="IPR018060">
    <property type="entry name" value="HTH_AraC"/>
</dbReference>
<dbReference type="OrthoDB" id="9809338at2"/>
<name>A0A4Q9DCH7_9BACL</name>
<dbReference type="PANTHER" id="PTHR43280:SF28">
    <property type="entry name" value="HTH-TYPE TRANSCRIPTIONAL ACTIVATOR RHAS"/>
    <property type="match status" value="1"/>
</dbReference>
<dbReference type="InterPro" id="IPR037923">
    <property type="entry name" value="HTH-like"/>
</dbReference>
<organism evidence="5 6">
    <name type="scientific">Paenibacillus thalictri</name>
    <dbReference type="NCBI Taxonomy" id="2527873"/>
    <lineage>
        <taxon>Bacteria</taxon>
        <taxon>Bacillati</taxon>
        <taxon>Bacillota</taxon>
        <taxon>Bacilli</taxon>
        <taxon>Bacillales</taxon>
        <taxon>Paenibacillaceae</taxon>
        <taxon>Paenibacillus</taxon>
    </lineage>
</organism>
<evidence type="ECO:0000313" key="5">
    <source>
        <dbReference type="EMBL" id="TBL68214.1"/>
    </source>
</evidence>
<dbReference type="Gene3D" id="1.10.10.60">
    <property type="entry name" value="Homeodomain-like"/>
    <property type="match status" value="2"/>
</dbReference>
<dbReference type="SUPFAM" id="SSF51215">
    <property type="entry name" value="Regulatory protein AraC"/>
    <property type="match status" value="1"/>
</dbReference>
<dbReference type="GO" id="GO:0003700">
    <property type="term" value="F:DNA-binding transcription factor activity"/>
    <property type="evidence" value="ECO:0007669"/>
    <property type="project" value="InterPro"/>
</dbReference>
<feature type="domain" description="HTH araC/xylS-type" evidence="4">
    <location>
        <begin position="187"/>
        <end position="285"/>
    </location>
</feature>